<organism evidence="1 2">
    <name type="scientific">Epidermidibacterium keratini</name>
    <dbReference type="NCBI Taxonomy" id="1891644"/>
    <lineage>
        <taxon>Bacteria</taxon>
        <taxon>Bacillati</taxon>
        <taxon>Actinomycetota</taxon>
        <taxon>Actinomycetes</taxon>
        <taxon>Sporichthyales</taxon>
        <taxon>Sporichthyaceae</taxon>
        <taxon>Epidermidibacterium</taxon>
    </lineage>
</organism>
<keyword evidence="1" id="KW-0378">Hydrolase</keyword>
<dbReference type="InterPro" id="IPR050155">
    <property type="entry name" value="HAD-like_hydrolase_sf"/>
</dbReference>
<evidence type="ECO:0000313" key="2">
    <source>
        <dbReference type="Proteomes" id="UP000463857"/>
    </source>
</evidence>
<proteinExistence type="predicted"/>
<protein>
    <submittedName>
        <fullName evidence="1">HAD-IA family hydrolase</fullName>
    </submittedName>
</protein>
<dbReference type="PANTHER" id="PTHR43434:SF1">
    <property type="entry name" value="PHOSPHOGLYCOLATE PHOSPHATASE"/>
    <property type="match status" value="1"/>
</dbReference>
<evidence type="ECO:0000313" key="1">
    <source>
        <dbReference type="EMBL" id="QHB99535.1"/>
    </source>
</evidence>
<dbReference type="Proteomes" id="UP000463857">
    <property type="component" value="Chromosome"/>
</dbReference>
<dbReference type="EMBL" id="CP047156">
    <property type="protein sequence ID" value="QHB99535.1"/>
    <property type="molecule type" value="Genomic_DNA"/>
</dbReference>
<dbReference type="AlphaFoldDB" id="A0A7L4YJY7"/>
<dbReference type="Gene3D" id="3.40.50.1000">
    <property type="entry name" value="HAD superfamily/HAD-like"/>
    <property type="match status" value="2"/>
</dbReference>
<dbReference type="RefSeq" id="WP_159543204.1">
    <property type="nucleotide sequence ID" value="NZ_CP047156.1"/>
</dbReference>
<dbReference type="GO" id="GO:0006281">
    <property type="term" value="P:DNA repair"/>
    <property type="evidence" value="ECO:0007669"/>
    <property type="project" value="TreeGrafter"/>
</dbReference>
<keyword evidence="2" id="KW-1185">Reference proteome</keyword>
<dbReference type="OrthoDB" id="148966at2"/>
<dbReference type="SUPFAM" id="SSF56784">
    <property type="entry name" value="HAD-like"/>
    <property type="match status" value="2"/>
</dbReference>
<accession>A0A7L4YJY7</accession>
<dbReference type="InParanoid" id="A0A7L4YJY7"/>
<dbReference type="Pfam" id="PF00702">
    <property type="entry name" value="Hydrolase"/>
    <property type="match status" value="2"/>
</dbReference>
<dbReference type="NCBIfam" id="TIGR01549">
    <property type="entry name" value="HAD-SF-IA-v1"/>
    <property type="match status" value="2"/>
</dbReference>
<dbReference type="GO" id="GO:0008967">
    <property type="term" value="F:phosphoglycolate phosphatase activity"/>
    <property type="evidence" value="ECO:0007669"/>
    <property type="project" value="TreeGrafter"/>
</dbReference>
<dbReference type="PANTHER" id="PTHR43434">
    <property type="entry name" value="PHOSPHOGLYCOLATE PHOSPHATASE"/>
    <property type="match status" value="1"/>
</dbReference>
<dbReference type="InterPro" id="IPR023214">
    <property type="entry name" value="HAD_sf"/>
</dbReference>
<reference evidence="1 2" key="1">
    <citation type="journal article" date="2018" name="Int. J. Syst. Evol. Microbiol.">
        <title>Epidermidibacterium keratini gen. nov., sp. nov., a member of the family Sporichthyaceae, isolated from keratin epidermis.</title>
        <authorList>
            <person name="Lee D.G."/>
            <person name="Trujillo M.E."/>
            <person name="Kang S."/>
            <person name="Nam J.J."/>
            <person name="Kim Y.J."/>
        </authorList>
    </citation>
    <scope>NUCLEOTIDE SEQUENCE [LARGE SCALE GENOMIC DNA]</scope>
    <source>
        <strain evidence="1 2">EPI-7</strain>
    </source>
</reference>
<dbReference type="KEGG" id="eke:EK0264_04035"/>
<dbReference type="InterPro" id="IPR006439">
    <property type="entry name" value="HAD-SF_hydro_IA"/>
</dbReference>
<name>A0A7L4YJY7_9ACTN</name>
<dbReference type="SFLD" id="SFLDS00003">
    <property type="entry name" value="Haloacid_Dehalogenase"/>
    <property type="match status" value="2"/>
</dbReference>
<dbReference type="SFLD" id="SFLDG01129">
    <property type="entry name" value="C1.5:_HAD__Beta-PGM__Phosphata"/>
    <property type="match status" value="2"/>
</dbReference>
<gene>
    <name evidence="1" type="ORF">EK0264_04035</name>
</gene>
<sequence>MTVTTSTAPNLTTRPEALLLDFGGVVFETTKRPEAIAEFADHVAELLARAGHDIPAHELVPVLQGGKKALKDWKNAASRRLHPRELTHREIWRDFYASPLPAAAREVLAGEAPELQEWITQASNEHAVRPGVRELLALAAELDVPVGIVSNAHGGRAHRRLVEEHGLAEHFAVQVYSDEVGIRKPNPDIIELAAHALGTTASRAWYVGDTFDRDVACARRAGVGAVFLTRHHSTERVPFPVADVPDGVYDTPQELVELLRATRPGPFQAAAEPKLAGDSELPSAILLDHGGVISTSVTDHAGRRAFAHRLAADLRRAGWQLSDVDAEDAIAQTLTAHREWKRAHHAETDGDAVVEIDPATYWVELAGAAIESRLAGSATGVRAWLRAEAHALSAAWGVAKSTSTIRPGVAELCAAAHAAGVPIGIVSNTVSGHGVRRKLAAYGLADLVGVSVYSDELGRRKPDPLVAVTACRALCADPARAVFVGDKPANDVVCAREGGIGTAVIVRGGSVPDAELDAVLADPASPQRPDLVIDEMSELIDVLHLRPFAAGLPQGQPAVSESFALATDR</sequence>
<dbReference type="InterPro" id="IPR036412">
    <property type="entry name" value="HAD-like_sf"/>
</dbReference>